<dbReference type="EMBL" id="LR798213">
    <property type="protein sequence ID" value="CAB5187119.1"/>
    <property type="molecule type" value="Genomic_DNA"/>
</dbReference>
<reference evidence="1" key="1">
    <citation type="submission" date="2020-05" db="EMBL/GenBank/DDBJ databases">
        <authorList>
            <person name="Chiriac C."/>
            <person name="Salcher M."/>
            <person name="Ghai R."/>
            <person name="Kavagutti S V."/>
        </authorList>
    </citation>
    <scope>NUCLEOTIDE SEQUENCE</scope>
</reference>
<accession>A0A6J7W9F4</accession>
<protein>
    <submittedName>
        <fullName evidence="1">Uncharacterized protein</fullName>
    </submittedName>
</protein>
<evidence type="ECO:0000313" key="1">
    <source>
        <dbReference type="EMBL" id="CAB5187119.1"/>
    </source>
</evidence>
<sequence>MSNQAIAAALAQRLALLNLPTAYENAPFTPVAGQTFVAENFLPVATQAVGIASNSSDNFGGIYQVTIHAPTGSTKGAGFAMAKQVQDHFPRGLVLTYQGQSVTIMQASQGPSFTDGDRWLVPVSINYRGFA</sequence>
<organism evidence="1">
    <name type="scientific">uncultured Caudovirales phage</name>
    <dbReference type="NCBI Taxonomy" id="2100421"/>
    <lineage>
        <taxon>Viruses</taxon>
        <taxon>Duplodnaviria</taxon>
        <taxon>Heunggongvirae</taxon>
        <taxon>Uroviricota</taxon>
        <taxon>Caudoviricetes</taxon>
        <taxon>Peduoviridae</taxon>
        <taxon>Maltschvirus</taxon>
        <taxon>Maltschvirus maltsch</taxon>
    </lineage>
</organism>
<gene>
    <name evidence="1" type="ORF">UFOVP166_6</name>
</gene>
<dbReference type="InterPro" id="IPR025395">
    <property type="entry name" value="Phage_tail_terminator-like"/>
</dbReference>
<proteinExistence type="predicted"/>
<dbReference type="Pfam" id="PF13554">
    <property type="entry name" value="Phage_tail_terminator_5"/>
    <property type="match status" value="1"/>
</dbReference>
<dbReference type="Gene3D" id="3.30.2000.20">
    <property type="match status" value="1"/>
</dbReference>
<name>A0A6J7W9F4_9CAUD</name>